<accession>A0ABT3GQ89</accession>
<keyword evidence="7" id="KW-1185">Reference proteome</keyword>
<dbReference type="PROSITE" id="PS00622">
    <property type="entry name" value="HTH_LUXR_1"/>
    <property type="match status" value="1"/>
</dbReference>
<dbReference type="CDD" id="cd06170">
    <property type="entry name" value="LuxR_C_like"/>
    <property type="match status" value="1"/>
</dbReference>
<reference evidence="6 7" key="1">
    <citation type="submission" date="2022-10" db="EMBL/GenBank/DDBJ databases">
        <title>Luteolibacter arcticus strain CCTCC AB 2014275, whole genome shotgun sequencing project.</title>
        <authorList>
            <person name="Zhao G."/>
            <person name="Shen L."/>
        </authorList>
    </citation>
    <scope>NUCLEOTIDE SEQUENCE [LARGE SCALE GENOMIC DNA]</scope>
    <source>
        <strain evidence="6 7">CCTCC AB 2014275</strain>
    </source>
</reference>
<dbReference type="InterPro" id="IPR016032">
    <property type="entry name" value="Sig_transdc_resp-reg_C-effctor"/>
</dbReference>
<dbReference type="PROSITE" id="PS50043">
    <property type="entry name" value="HTH_LUXR_2"/>
    <property type="match status" value="1"/>
</dbReference>
<dbReference type="InterPro" id="IPR011006">
    <property type="entry name" value="CheY-like_superfamily"/>
</dbReference>
<proteinExistence type="predicted"/>
<protein>
    <submittedName>
        <fullName evidence="6">Response regulator transcription factor</fullName>
    </submittedName>
</protein>
<dbReference type="PROSITE" id="PS50110">
    <property type="entry name" value="RESPONSE_REGULATORY"/>
    <property type="match status" value="1"/>
</dbReference>
<dbReference type="EMBL" id="JAPDDT010000016">
    <property type="protein sequence ID" value="MCW1925684.1"/>
    <property type="molecule type" value="Genomic_DNA"/>
</dbReference>
<dbReference type="SUPFAM" id="SSF46894">
    <property type="entry name" value="C-terminal effector domain of the bipartite response regulators"/>
    <property type="match status" value="1"/>
</dbReference>
<name>A0ABT3GQ89_9BACT</name>
<dbReference type="PRINTS" id="PR00038">
    <property type="entry name" value="HTHLUXR"/>
</dbReference>
<dbReference type="CDD" id="cd17535">
    <property type="entry name" value="REC_NarL-like"/>
    <property type="match status" value="1"/>
</dbReference>
<dbReference type="Pfam" id="PF00072">
    <property type="entry name" value="Response_reg"/>
    <property type="match status" value="1"/>
</dbReference>
<organism evidence="6 7">
    <name type="scientific">Luteolibacter arcticus</name>
    <dbReference type="NCBI Taxonomy" id="1581411"/>
    <lineage>
        <taxon>Bacteria</taxon>
        <taxon>Pseudomonadati</taxon>
        <taxon>Verrucomicrobiota</taxon>
        <taxon>Verrucomicrobiia</taxon>
        <taxon>Verrucomicrobiales</taxon>
        <taxon>Verrucomicrobiaceae</taxon>
        <taxon>Luteolibacter</taxon>
    </lineage>
</organism>
<dbReference type="InterPro" id="IPR001789">
    <property type="entry name" value="Sig_transdc_resp-reg_receiver"/>
</dbReference>
<evidence type="ECO:0000313" key="7">
    <source>
        <dbReference type="Proteomes" id="UP001320876"/>
    </source>
</evidence>
<feature type="modified residue" description="4-aspartylphosphate" evidence="3">
    <location>
        <position position="66"/>
    </location>
</feature>
<dbReference type="InterPro" id="IPR058245">
    <property type="entry name" value="NreC/VraR/RcsB-like_REC"/>
</dbReference>
<sequence length="222" mass="24216">MTRASKLPRAAAPIRVALVEDQAGLRDSLREILDGSEGITCVAACVNAEQALAELPGIKPQVVFMDINLPGMDGVSCVRQLAGVLTETLFVMLTVHDNSDAVFSSLEAGACGYLQKPVRAADLVAAARDVMAGDSPMSAKIARLVVQAFKRPVPEKLPKSAEFELTVREREVLDLLVEGFLYKEIGEKLQISDHTVHFHIRHIYSKLQVRSRAQAVAKVMKR</sequence>
<evidence type="ECO:0000313" key="6">
    <source>
        <dbReference type="EMBL" id="MCW1925684.1"/>
    </source>
</evidence>
<evidence type="ECO:0000259" key="5">
    <source>
        <dbReference type="PROSITE" id="PS50110"/>
    </source>
</evidence>
<dbReference type="Pfam" id="PF00196">
    <property type="entry name" value="GerE"/>
    <property type="match status" value="1"/>
</dbReference>
<dbReference type="RefSeq" id="WP_264489791.1">
    <property type="nucleotide sequence ID" value="NZ_JAPDDT010000016.1"/>
</dbReference>
<comment type="caution">
    <text evidence="6">The sequence shown here is derived from an EMBL/GenBank/DDBJ whole genome shotgun (WGS) entry which is preliminary data.</text>
</comment>
<feature type="domain" description="Response regulatory" evidence="5">
    <location>
        <begin position="15"/>
        <end position="131"/>
    </location>
</feature>
<dbReference type="SMART" id="SM00448">
    <property type="entry name" value="REC"/>
    <property type="match status" value="1"/>
</dbReference>
<dbReference type="InterPro" id="IPR000792">
    <property type="entry name" value="Tscrpt_reg_LuxR_C"/>
</dbReference>
<dbReference type="InterPro" id="IPR039420">
    <property type="entry name" value="WalR-like"/>
</dbReference>
<keyword evidence="1 3" id="KW-0597">Phosphoprotein</keyword>
<evidence type="ECO:0000256" key="1">
    <source>
        <dbReference type="ARBA" id="ARBA00022553"/>
    </source>
</evidence>
<gene>
    <name evidence="6" type="ORF">OKA05_24210</name>
</gene>
<dbReference type="Gene3D" id="3.40.50.2300">
    <property type="match status" value="1"/>
</dbReference>
<dbReference type="SUPFAM" id="SSF52172">
    <property type="entry name" value="CheY-like"/>
    <property type="match status" value="1"/>
</dbReference>
<dbReference type="PANTHER" id="PTHR43214:SF43">
    <property type="entry name" value="TWO-COMPONENT RESPONSE REGULATOR"/>
    <property type="match status" value="1"/>
</dbReference>
<evidence type="ECO:0000256" key="2">
    <source>
        <dbReference type="ARBA" id="ARBA00023125"/>
    </source>
</evidence>
<evidence type="ECO:0000256" key="3">
    <source>
        <dbReference type="PROSITE-ProRule" id="PRU00169"/>
    </source>
</evidence>
<dbReference type="PANTHER" id="PTHR43214">
    <property type="entry name" value="TWO-COMPONENT RESPONSE REGULATOR"/>
    <property type="match status" value="1"/>
</dbReference>
<keyword evidence="2" id="KW-0238">DNA-binding</keyword>
<evidence type="ECO:0000259" key="4">
    <source>
        <dbReference type="PROSITE" id="PS50043"/>
    </source>
</evidence>
<feature type="domain" description="HTH luxR-type" evidence="4">
    <location>
        <begin position="158"/>
        <end position="222"/>
    </location>
</feature>
<dbReference type="SMART" id="SM00421">
    <property type="entry name" value="HTH_LUXR"/>
    <property type="match status" value="1"/>
</dbReference>
<dbReference type="Proteomes" id="UP001320876">
    <property type="component" value="Unassembled WGS sequence"/>
</dbReference>